<protein>
    <submittedName>
        <fullName evidence="2">Uncharacterized protein</fullName>
    </submittedName>
</protein>
<dbReference type="Proteomes" id="UP000887565">
    <property type="component" value="Unplaced"/>
</dbReference>
<proteinExistence type="predicted"/>
<dbReference type="WBParaSite" id="nRc.2.0.1.t20587-RA">
    <property type="protein sequence ID" value="nRc.2.0.1.t20587-RA"/>
    <property type="gene ID" value="nRc.2.0.1.g20587"/>
</dbReference>
<evidence type="ECO:0000313" key="2">
    <source>
        <dbReference type="WBParaSite" id="nRc.2.0.1.t20587-RA"/>
    </source>
</evidence>
<accession>A0A915J4E6</accession>
<reference evidence="2" key="1">
    <citation type="submission" date="2022-11" db="UniProtKB">
        <authorList>
            <consortium name="WormBaseParasite"/>
        </authorList>
    </citation>
    <scope>IDENTIFICATION</scope>
</reference>
<keyword evidence="1" id="KW-1185">Reference proteome</keyword>
<organism evidence="1 2">
    <name type="scientific">Romanomermis culicivorax</name>
    <name type="common">Nematode worm</name>
    <dbReference type="NCBI Taxonomy" id="13658"/>
    <lineage>
        <taxon>Eukaryota</taxon>
        <taxon>Metazoa</taxon>
        <taxon>Ecdysozoa</taxon>
        <taxon>Nematoda</taxon>
        <taxon>Enoplea</taxon>
        <taxon>Dorylaimia</taxon>
        <taxon>Mermithida</taxon>
        <taxon>Mermithoidea</taxon>
        <taxon>Mermithidae</taxon>
        <taxon>Romanomermis</taxon>
    </lineage>
</organism>
<dbReference type="AlphaFoldDB" id="A0A915J4E6"/>
<name>A0A915J4E6_ROMCU</name>
<evidence type="ECO:0000313" key="1">
    <source>
        <dbReference type="Proteomes" id="UP000887565"/>
    </source>
</evidence>
<sequence length="78" mass="8958">MRTEMSVHNPTAATSARPSAFRRLISRHATSNCKVELLFSTILLEMKKPKFKSFTPVKRITRVQNENHYPGTRMTPRG</sequence>